<keyword evidence="2" id="KW-1185">Reference proteome</keyword>
<accession>K5WRT9</accession>
<evidence type="ECO:0000313" key="2">
    <source>
        <dbReference type="Proteomes" id="UP000008493"/>
    </source>
</evidence>
<name>K5WRT9_AGABU</name>
<reference evidence="2" key="1">
    <citation type="journal article" date="2012" name="Proc. Natl. Acad. Sci. U.S.A.">
        <title>Genome sequence of the button mushroom Agaricus bisporus reveals mechanisms governing adaptation to a humic-rich ecological niche.</title>
        <authorList>
            <person name="Morin E."/>
            <person name="Kohler A."/>
            <person name="Baker A.R."/>
            <person name="Foulongne-Oriol M."/>
            <person name="Lombard V."/>
            <person name="Nagy L.G."/>
            <person name="Ohm R.A."/>
            <person name="Patyshakuliyeva A."/>
            <person name="Brun A."/>
            <person name="Aerts A.L."/>
            <person name="Bailey A.M."/>
            <person name="Billette C."/>
            <person name="Coutinho P.M."/>
            <person name="Deakin G."/>
            <person name="Doddapaneni H."/>
            <person name="Floudas D."/>
            <person name="Grimwood J."/>
            <person name="Hilden K."/>
            <person name="Kuees U."/>
            <person name="LaButti K.M."/>
            <person name="Lapidus A."/>
            <person name="Lindquist E.A."/>
            <person name="Lucas S.M."/>
            <person name="Murat C."/>
            <person name="Riley R.W."/>
            <person name="Salamov A.A."/>
            <person name="Schmutz J."/>
            <person name="Subramanian V."/>
            <person name="Woesten H.A.B."/>
            <person name="Xu J."/>
            <person name="Eastwood D.C."/>
            <person name="Foster G.D."/>
            <person name="Sonnenberg A.S."/>
            <person name="Cullen D."/>
            <person name="de Vries R.P."/>
            <person name="Lundell T."/>
            <person name="Hibbett D.S."/>
            <person name="Henrissat B."/>
            <person name="Burton K.S."/>
            <person name="Kerrigan R.W."/>
            <person name="Challen M.P."/>
            <person name="Grigoriev I.V."/>
            <person name="Martin F."/>
        </authorList>
    </citation>
    <scope>NUCLEOTIDE SEQUENCE [LARGE SCALE GENOMIC DNA]</scope>
    <source>
        <strain evidence="2">JB137-S8 / ATCC MYA-4627 / FGSC 10392</strain>
    </source>
</reference>
<dbReference type="AlphaFoldDB" id="K5WRT9"/>
<dbReference type="KEGG" id="abp:AGABI1DRAFT134723"/>
<protein>
    <submittedName>
        <fullName evidence="1">Uncharacterized protein</fullName>
    </submittedName>
</protein>
<dbReference type="GeneID" id="18828343"/>
<sequence>MELFAAHCTILEWLGELSSSSKEGNWRWYTTPDEDAAIAKFKASKHKAKSGEDGGDKQA</sequence>
<gene>
    <name evidence="1" type="ORF">AGABI1DRAFT_134723</name>
</gene>
<dbReference type="RefSeq" id="XP_007335893.1">
    <property type="nucleotide sequence ID" value="XM_007335831.1"/>
</dbReference>
<dbReference type="EMBL" id="JH972677">
    <property type="protein sequence ID" value="EKM73468.1"/>
    <property type="molecule type" value="Genomic_DNA"/>
</dbReference>
<proteinExistence type="predicted"/>
<dbReference type="InParanoid" id="K5WRT9"/>
<dbReference type="Proteomes" id="UP000008493">
    <property type="component" value="Unassembled WGS sequence"/>
</dbReference>
<organism evidence="1 2">
    <name type="scientific">Agaricus bisporus var. burnettii (strain JB137-S8 / ATCC MYA-4627 / FGSC 10392)</name>
    <name type="common">White button mushroom</name>
    <dbReference type="NCBI Taxonomy" id="597362"/>
    <lineage>
        <taxon>Eukaryota</taxon>
        <taxon>Fungi</taxon>
        <taxon>Dikarya</taxon>
        <taxon>Basidiomycota</taxon>
        <taxon>Agaricomycotina</taxon>
        <taxon>Agaricomycetes</taxon>
        <taxon>Agaricomycetidae</taxon>
        <taxon>Agaricales</taxon>
        <taxon>Agaricineae</taxon>
        <taxon>Agaricaceae</taxon>
        <taxon>Agaricus</taxon>
    </lineage>
</organism>
<evidence type="ECO:0000313" key="1">
    <source>
        <dbReference type="EMBL" id="EKM73468.1"/>
    </source>
</evidence>
<dbReference type="HOGENOM" id="CLU_2960189_0_0_1"/>